<dbReference type="KEGG" id="dpx:DAPPUDRAFT_255309"/>
<evidence type="ECO:0000313" key="2">
    <source>
        <dbReference type="EMBL" id="EFX71817.1"/>
    </source>
</evidence>
<evidence type="ECO:0000256" key="1">
    <source>
        <dbReference type="SAM" id="SignalP"/>
    </source>
</evidence>
<dbReference type="Proteomes" id="UP000000305">
    <property type="component" value="Unassembled WGS sequence"/>
</dbReference>
<dbReference type="InParanoid" id="E9H8Y1"/>
<proteinExistence type="predicted"/>
<reference evidence="2 3" key="1">
    <citation type="journal article" date="2011" name="Science">
        <title>The ecoresponsive genome of Daphnia pulex.</title>
        <authorList>
            <person name="Colbourne J.K."/>
            <person name="Pfrender M.E."/>
            <person name="Gilbert D."/>
            <person name="Thomas W.K."/>
            <person name="Tucker A."/>
            <person name="Oakley T.H."/>
            <person name="Tokishita S."/>
            <person name="Aerts A."/>
            <person name="Arnold G.J."/>
            <person name="Basu M.K."/>
            <person name="Bauer D.J."/>
            <person name="Caceres C.E."/>
            <person name="Carmel L."/>
            <person name="Casola C."/>
            <person name="Choi J.H."/>
            <person name="Detter J.C."/>
            <person name="Dong Q."/>
            <person name="Dusheyko S."/>
            <person name="Eads B.D."/>
            <person name="Frohlich T."/>
            <person name="Geiler-Samerotte K.A."/>
            <person name="Gerlach D."/>
            <person name="Hatcher P."/>
            <person name="Jogdeo S."/>
            <person name="Krijgsveld J."/>
            <person name="Kriventseva E.V."/>
            <person name="Kultz D."/>
            <person name="Laforsch C."/>
            <person name="Lindquist E."/>
            <person name="Lopez J."/>
            <person name="Manak J.R."/>
            <person name="Muller J."/>
            <person name="Pangilinan J."/>
            <person name="Patwardhan R.P."/>
            <person name="Pitluck S."/>
            <person name="Pritham E.J."/>
            <person name="Rechtsteiner A."/>
            <person name="Rho M."/>
            <person name="Rogozin I.B."/>
            <person name="Sakarya O."/>
            <person name="Salamov A."/>
            <person name="Schaack S."/>
            <person name="Shapiro H."/>
            <person name="Shiga Y."/>
            <person name="Skalitzky C."/>
            <person name="Smith Z."/>
            <person name="Souvorov A."/>
            <person name="Sung W."/>
            <person name="Tang Z."/>
            <person name="Tsuchiya D."/>
            <person name="Tu H."/>
            <person name="Vos H."/>
            <person name="Wang M."/>
            <person name="Wolf Y.I."/>
            <person name="Yamagata H."/>
            <person name="Yamada T."/>
            <person name="Ye Y."/>
            <person name="Shaw J.R."/>
            <person name="Andrews J."/>
            <person name="Crease T.J."/>
            <person name="Tang H."/>
            <person name="Lucas S.M."/>
            <person name="Robertson H.M."/>
            <person name="Bork P."/>
            <person name="Koonin E.V."/>
            <person name="Zdobnov E.M."/>
            <person name="Grigoriev I.V."/>
            <person name="Lynch M."/>
            <person name="Boore J.L."/>
        </authorList>
    </citation>
    <scope>NUCLEOTIDE SEQUENCE [LARGE SCALE GENOMIC DNA]</scope>
</reference>
<dbReference type="EMBL" id="GL732606">
    <property type="protein sequence ID" value="EFX71817.1"/>
    <property type="molecule type" value="Genomic_DNA"/>
</dbReference>
<keyword evidence="3" id="KW-1185">Reference proteome</keyword>
<sequence>MNAGCYSNVKTIINFMLVSHLLLSLRVENEEEGDEREKTRKKKTYWRPDLWLEETTNEEEDIVLG</sequence>
<feature type="chain" id="PRO_5003240940" evidence="1">
    <location>
        <begin position="25"/>
        <end position="65"/>
    </location>
</feature>
<dbReference type="HOGENOM" id="CLU_2851962_0_0_1"/>
<dbReference type="AlphaFoldDB" id="E9H8Y1"/>
<feature type="signal peptide" evidence="1">
    <location>
        <begin position="1"/>
        <end position="24"/>
    </location>
</feature>
<accession>E9H8Y1</accession>
<gene>
    <name evidence="2" type="ORF">DAPPUDRAFT_255309</name>
</gene>
<name>E9H8Y1_DAPPU</name>
<protein>
    <submittedName>
        <fullName evidence="2">Uncharacterized protein</fullName>
    </submittedName>
</protein>
<keyword evidence="1" id="KW-0732">Signal</keyword>
<evidence type="ECO:0000313" key="3">
    <source>
        <dbReference type="Proteomes" id="UP000000305"/>
    </source>
</evidence>
<organism evidence="2 3">
    <name type="scientific">Daphnia pulex</name>
    <name type="common">Water flea</name>
    <dbReference type="NCBI Taxonomy" id="6669"/>
    <lineage>
        <taxon>Eukaryota</taxon>
        <taxon>Metazoa</taxon>
        <taxon>Ecdysozoa</taxon>
        <taxon>Arthropoda</taxon>
        <taxon>Crustacea</taxon>
        <taxon>Branchiopoda</taxon>
        <taxon>Diplostraca</taxon>
        <taxon>Cladocera</taxon>
        <taxon>Anomopoda</taxon>
        <taxon>Daphniidae</taxon>
        <taxon>Daphnia</taxon>
    </lineage>
</organism>